<proteinExistence type="predicted"/>
<name>A0A218XPH4_PUNGR</name>
<evidence type="ECO:0000313" key="2">
    <source>
        <dbReference type="EMBL" id="OWM86536.1"/>
    </source>
</evidence>
<reference evidence="3" key="1">
    <citation type="journal article" date="2017" name="Plant J.">
        <title>The pomegranate (Punica granatum L.) genome and the genomics of punicalagin biosynthesis.</title>
        <authorList>
            <person name="Qin G."/>
            <person name="Xu C."/>
            <person name="Ming R."/>
            <person name="Tang H."/>
            <person name="Guyot R."/>
            <person name="Kramer E.M."/>
            <person name="Hu Y."/>
            <person name="Yi X."/>
            <person name="Qi Y."/>
            <person name="Xu X."/>
            <person name="Gao Z."/>
            <person name="Pan H."/>
            <person name="Jian J."/>
            <person name="Tian Y."/>
            <person name="Yue Z."/>
            <person name="Xu Y."/>
        </authorList>
    </citation>
    <scope>NUCLEOTIDE SEQUENCE [LARGE SCALE GENOMIC DNA]</scope>
    <source>
        <strain evidence="3">cv. Dabenzi</strain>
    </source>
</reference>
<comment type="caution">
    <text evidence="2">The sequence shown here is derived from an EMBL/GenBank/DDBJ whole genome shotgun (WGS) entry which is preliminary data.</text>
</comment>
<organism evidence="2 3">
    <name type="scientific">Punica granatum</name>
    <name type="common">Pomegranate</name>
    <dbReference type="NCBI Taxonomy" id="22663"/>
    <lineage>
        <taxon>Eukaryota</taxon>
        <taxon>Viridiplantae</taxon>
        <taxon>Streptophyta</taxon>
        <taxon>Embryophyta</taxon>
        <taxon>Tracheophyta</taxon>
        <taxon>Spermatophyta</taxon>
        <taxon>Magnoliopsida</taxon>
        <taxon>eudicotyledons</taxon>
        <taxon>Gunneridae</taxon>
        <taxon>Pentapetalae</taxon>
        <taxon>rosids</taxon>
        <taxon>malvids</taxon>
        <taxon>Myrtales</taxon>
        <taxon>Lythraceae</taxon>
        <taxon>Punica</taxon>
    </lineage>
</organism>
<feature type="compositionally biased region" description="Basic and acidic residues" evidence="1">
    <location>
        <begin position="53"/>
        <end position="66"/>
    </location>
</feature>
<feature type="region of interest" description="Disordered" evidence="1">
    <location>
        <begin position="39"/>
        <end position="66"/>
    </location>
</feature>
<dbReference type="EMBL" id="MTKT01001081">
    <property type="protein sequence ID" value="OWM86536.1"/>
    <property type="molecule type" value="Genomic_DNA"/>
</dbReference>
<sequence length="66" mass="7390">MNCLDSNAGEPTKAAAFEEDDAPIGVPALLYEVQMRLMSFSGGKTRPRRRQEAKRDTSYQDDKKPT</sequence>
<dbReference type="AlphaFoldDB" id="A0A218XPH4"/>
<dbReference type="Proteomes" id="UP000197138">
    <property type="component" value="Unassembled WGS sequence"/>
</dbReference>
<gene>
    <name evidence="2" type="ORF">CDL15_Pgr009970</name>
</gene>
<evidence type="ECO:0000256" key="1">
    <source>
        <dbReference type="SAM" id="MobiDB-lite"/>
    </source>
</evidence>
<evidence type="ECO:0000313" key="3">
    <source>
        <dbReference type="Proteomes" id="UP000197138"/>
    </source>
</evidence>
<accession>A0A218XPH4</accession>
<protein>
    <submittedName>
        <fullName evidence="2">Uncharacterized protein</fullName>
    </submittedName>
</protein>